<dbReference type="SUPFAM" id="SSF81648">
    <property type="entry name" value="a domain/subunit of cytochrome bc1 complex (Ubiquinol-cytochrome c reductase)"/>
    <property type="match status" value="1"/>
</dbReference>
<keyword evidence="4" id="KW-1185">Reference proteome</keyword>
<keyword evidence="1" id="KW-0472">Membrane</keyword>
<feature type="transmembrane region" description="Helical" evidence="1">
    <location>
        <begin position="183"/>
        <end position="205"/>
    </location>
</feature>
<dbReference type="InterPro" id="IPR005797">
    <property type="entry name" value="Cyt_b/b6_N"/>
</dbReference>
<dbReference type="PROSITE" id="PS51002">
    <property type="entry name" value="CYTB_NTER"/>
    <property type="match status" value="1"/>
</dbReference>
<gene>
    <name evidence="3" type="ORF">caldi_22410</name>
</gene>
<dbReference type="InterPro" id="IPR036150">
    <property type="entry name" value="Cyt_b/b6_C_sf"/>
</dbReference>
<evidence type="ECO:0000256" key="1">
    <source>
        <dbReference type="SAM" id="Phobius"/>
    </source>
</evidence>
<feature type="transmembrane region" description="Helical" evidence="1">
    <location>
        <begin position="39"/>
        <end position="61"/>
    </location>
</feature>
<dbReference type="GO" id="GO:0009055">
    <property type="term" value="F:electron transfer activity"/>
    <property type="evidence" value="ECO:0007669"/>
    <property type="project" value="InterPro"/>
</dbReference>
<dbReference type="GO" id="GO:0022904">
    <property type="term" value="P:respiratory electron transport chain"/>
    <property type="evidence" value="ECO:0007669"/>
    <property type="project" value="InterPro"/>
</dbReference>
<feature type="transmembrane region" description="Helical" evidence="1">
    <location>
        <begin position="88"/>
        <end position="109"/>
    </location>
</feature>
<dbReference type="PANTHER" id="PTHR19271:SF16">
    <property type="entry name" value="CYTOCHROME B"/>
    <property type="match status" value="1"/>
</dbReference>
<dbReference type="Proteomes" id="UP001163687">
    <property type="component" value="Chromosome"/>
</dbReference>
<feature type="transmembrane region" description="Helical" evidence="1">
    <location>
        <begin position="323"/>
        <end position="345"/>
    </location>
</feature>
<accession>A0AA35CP97</accession>
<dbReference type="GO" id="GO:0016491">
    <property type="term" value="F:oxidoreductase activity"/>
    <property type="evidence" value="ECO:0007669"/>
    <property type="project" value="InterPro"/>
</dbReference>
<evidence type="ECO:0000313" key="3">
    <source>
        <dbReference type="EMBL" id="BDG61151.1"/>
    </source>
</evidence>
<organism evidence="3 4">
    <name type="scientific">Caldinitratiruptor microaerophilus</name>
    <dbReference type="NCBI Taxonomy" id="671077"/>
    <lineage>
        <taxon>Bacteria</taxon>
        <taxon>Bacillati</taxon>
        <taxon>Bacillota</taxon>
        <taxon>Clostridia</taxon>
        <taxon>Eubacteriales</taxon>
        <taxon>Symbiobacteriaceae</taxon>
        <taxon>Caldinitratiruptor</taxon>
    </lineage>
</organism>
<sequence>MSEAADTRKGFWAALDERFGLSELAYPVPPHANTLGYTLGGITVVGMIIMVATGILLAQWFDPMPEAANASVRFMMTEVPLARVVRGIHFWTAQAVLVTAGLHLARVFITGSYRRPREGNWLVGLGLLGLTALLYFTGTVLKYDQEGFEALAHNTGVAELLGGLGAWFSPTLARNVPMLPRLYIAHVSILPLLLFVLLGIHVLLIKKHGISPLPPEWRPGGYAAAQPHTHTFTDHLRKLLGYGLVYLGTVTVLAVVLPPAVGPSPVEGIEVSKPPWAFVWLFPLEDRWGLWPLIVVPLLLFGFLALVPFLDRSRDNSLRSRRWLLTLGGLVTAAVLVLLIMGYLAGPSEHVGM</sequence>
<dbReference type="InterPro" id="IPR016174">
    <property type="entry name" value="Di-haem_cyt_TM"/>
</dbReference>
<reference evidence="3" key="1">
    <citation type="submission" date="2022-03" db="EMBL/GenBank/DDBJ databases">
        <title>Complete genome sequence of Caldinitratiruptor microaerophilus.</title>
        <authorList>
            <person name="Mukaiyama R."/>
            <person name="Nishiyama T."/>
            <person name="Ueda K."/>
        </authorList>
    </citation>
    <scope>NUCLEOTIDE SEQUENCE</scope>
    <source>
        <strain evidence="3">JCM 16183</strain>
    </source>
</reference>
<dbReference type="Pfam" id="PF00033">
    <property type="entry name" value="Cytochrome_B"/>
    <property type="match status" value="1"/>
</dbReference>
<feature type="transmembrane region" description="Helical" evidence="1">
    <location>
        <begin position="121"/>
        <end position="141"/>
    </location>
</feature>
<feature type="transmembrane region" description="Helical" evidence="1">
    <location>
        <begin position="239"/>
        <end position="257"/>
    </location>
</feature>
<dbReference type="PANTHER" id="PTHR19271">
    <property type="entry name" value="CYTOCHROME B"/>
    <property type="match status" value="1"/>
</dbReference>
<dbReference type="RefSeq" id="WP_264841825.1">
    <property type="nucleotide sequence ID" value="NZ_AP025628.1"/>
</dbReference>
<feature type="transmembrane region" description="Helical" evidence="1">
    <location>
        <begin position="290"/>
        <end position="311"/>
    </location>
</feature>
<evidence type="ECO:0000313" key="4">
    <source>
        <dbReference type="Proteomes" id="UP001163687"/>
    </source>
</evidence>
<dbReference type="AlphaFoldDB" id="A0AA35CP97"/>
<evidence type="ECO:0000259" key="2">
    <source>
        <dbReference type="PROSITE" id="PS51002"/>
    </source>
</evidence>
<dbReference type="Gene3D" id="1.20.810.10">
    <property type="entry name" value="Cytochrome Bc1 Complex, Chain C"/>
    <property type="match status" value="1"/>
</dbReference>
<name>A0AA35CP97_9FIRM</name>
<protein>
    <recommendedName>
        <fullName evidence="2">Cytochrome b/b6 N-terminal region profile domain-containing protein</fullName>
    </recommendedName>
</protein>
<keyword evidence="1" id="KW-0812">Transmembrane</keyword>
<dbReference type="EMBL" id="AP025628">
    <property type="protein sequence ID" value="BDG61151.1"/>
    <property type="molecule type" value="Genomic_DNA"/>
</dbReference>
<proteinExistence type="predicted"/>
<keyword evidence="1" id="KW-1133">Transmembrane helix</keyword>
<dbReference type="InterPro" id="IPR027387">
    <property type="entry name" value="Cytb/b6-like_sf"/>
</dbReference>
<dbReference type="GO" id="GO:0016020">
    <property type="term" value="C:membrane"/>
    <property type="evidence" value="ECO:0007669"/>
    <property type="project" value="InterPro"/>
</dbReference>
<dbReference type="SUPFAM" id="SSF81342">
    <property type="entry name" value="Transmembrane di-heme cytochromes"/>
    <property type="match status" value="1"/>
</dbReference>
<dbReference type="KEGG" id="cmic:caldi_22410"/>
<feature type="domain" description="Cytochrome b/b6 N-terminal region profile" evidence="2">
    <location>
        <begin position="11"/>
        <end position="214"/>
    </location>
</feature>